<accession>A0A1D3DAU2</accession>
<protein>
    <submittedName>
        <fullName evidence="1">Uncharacterized protein</fullName>
    </submittedName>
</protein>
<name>A0A1D3DAU2_9EIME</name>
<organism evidence="1 2">
    <name type="scientific">Cyclospora cayetanensis</name>
    <dbReference type="NCBI Taxonomy" id="88456"/>
    <lineage>
        <taxon>Eukaryota</taxon>
        <taxon>Sar</taxon>
        <taxon>Alveolata</taxon>
        <taxon>Apicomplexa</taxon>
        <taxon>Conoidasida</taxon>
        <taxon>Coccidia</taxon>
        <taxon>Eucoccidiorida</taxon>
        <taxon>Eimeriorina</taxon>
        <taxon>Eimeriidae</taxon>
        <taxon>Cyclospora</taxon>
    </lineage>
</organism>
<proteinExistence type="predicted"/>
<reference evidence="1 2" key="1">
    <citation type="journal article" date="2016" name="BMC Genomics">
        <title>Comparative genomics reveals Cyclospora cayetanensis possesses coccidia-like metabolism and invasion components but unique surface antigens.</title>
        <authorList>
            <person name="Liu S."/>
            <person name="Wang L."/>
            <person name="Zheng H."/>
            <person name="Xu Z."/>
            <person name="Roellig D.M."/>
            <person name="Li N."/>
            <person name="Frace M.A."/>
            <person name="Tang K."/>
            <person name="Arrowood M.J."/>
            <person name="Moss D.M."/>
            <person name="Zhang L."/>
            <person name="Feng Y."/>
            <person name="Xiao L."/>
        </authorList>
    </citation>
    <scope>NUCLEOTIDE SEQUENCE [LARGE SCALE GENOMIC DNA]</scope>
    <source>
        <strain evidence="1 2">CHN_HEN01</strain>
    </source>
</reference>
<dbReference type="AlphaFoldDB" id="A0A1D3DAU2"/>
<dbReference type="EMBL" id="JROU02000034">
    <property type="protein sequence ID" value="OEH80569.1"/>
    <property type="molecule type" value="Genomic_DNA"/>
</dbReference>
<keyword evidence="2" id="KW-1185">Reference proteome</keyword>
<dbReference type="InParanoid" id="A0A1D3DAU2"/>
<dbReference type="VEuPathDB" id="ToxoDB:cyc_07479"/>
<dbReference type="Proteomes" id="UP000095192">
    <property type="component" value="Unassembled WGS sequence"/>
</dbReference>
<gene>
    <name evidence="1" type="ORF">cyc_07479</name>
</gene>
<comment type="caution">
    <text evidence="1">The sequence shown here is derived from an EMBL/GenBank/DDBJ whole genome shotgun (WGS) entry which is preliminary data.</text>
</comment>
<sequence length="342" mass="36892">MSCVDEPFISQVPAGKSQLPLNAFIDIHDVVPRMRAHDGRGATAAVYYAGRSKARYGLLSPSSASPEIRATIQLFLHTPPMRMGVSSTAIRRFCMHYLPRIPAEAPMRIAAGNERTDSLDATTGEAGGGRIGRARSFPQAAVCRTRIAACAPLLPEKRQPAGKSSAIRRAARQALPSLHKNETPPARLYTAASRAQQTADRTLTATHEATSSLAVWRALPKFDAATALEHTQWQQQSPHANACPKARALDRHLPSAEGDGLPGLFNIACNGKISIHHSVPTVFLQRCQQGRILGLTLRVSPSPFAPEVGHLHASGEHPCTKKRCLLPRSPTQEGVVSFFHAA</sequence>
<evidence type="ECO:0000313" key="2">
    <source>
        <dbReference type="Proteomes" id="UP000095192"/>
    </source>
</evidence>
<evidence type="ECO:0000313" key="1">
    <source>
        <dbReference type="EMBL" id="OEH80569.1"/>
    </source>
</evidence>